<evidence type="ECO:0000313" key="4">
    <source>
        <dbReference type="EMBL" id="MBJ7880424.1"/>
    </source>
</evidence>
<accession>A0A934NIS4</accession>
<keyword evidence="1 2" id="KW-0732">Signal</keyword>
<gene>
    <name evidence="4" type="ORF">JEM65_07130</name>
</gene>
<sequence length="151" mass="17348">MKTFIVTLTFFLCSISIYAQDKLTFKYDTAGNQITRERICLNCNPLSRSATTESDSLGIADNDLKTVTEFQLKSYPNPVVDELYVEWVNNPEMLVAKIQLFSISSQLLYDMNVNDRQGEQQINFSNFPAGIYNVVIHYTNHSKKTFKIIKK</sequence>
<proteinExistence type="predicted"/>
<protein>
    <submittedName>
        <fullName evidence="4">T9SS type A sorting domain-containing protein</fullName>
    </submittedName>
</protein>
<dbReference type="EMBL" id="JAEHJZ010000012">
    <property type="protein sequence ID" value="MBJ7880424.1"/>
    <property type="molecule type" value="Genomic_DNA"/>
</dbReference>
<evidence type="ECO:0000259" key="3">
    <source>
        <dbReference type="Pfam" id="PF18962"/>
    </source>
</evidence>
<feature type="chain" id="PRO_5036828405" evidence="2">
    <location>
        <begin position="20"/>
        <end position="151"/>
    </location>
</feature>
<dbReference type="RefSeq" id="WP_199598260.1">
    <property type="nucleotide sequence ID" value="NZ_JAEHJZ010000012.1"/>
</dbReference>
<organism evidence="4 5">
    <name type="scientific">Gelidibacter salicanalis</name>
    <dbReference type="NCBI Taxonomy" id="291193"/>
    <lineage>
        <taxon>Bacteria</taxon>
        <taxon>Pseudomonadati</taxon>
        <taxon>Bacteroidota</taxon>
        <taxon>Flavobacteriia</taxon>
        <taxon>Flavobacteriales</taxon>
        <taxon>Flavobacteriaceae</taxon>
        <taxon>Gelidibacter</taxon>
    </lineage>
</organism>
<dbReference type="Pfam" id="PF18962">
    <property type="entry name" value="Por_Secre_tail"/>
    <property type="match status" value="1"/>
</dbReference>
<dbReference type="Proteomes" id="UP000662373">
    <property type="component" value="Unassembled WGS sequence"/>
</dbReference>
<feature type="domain" description="Secretion system C-terminal sorting" evidence="3">
    <location>
        <begin position="75"/>
        <end position="145"/>
    </location>
</feature>
<keyword evidence="5" id="KW-1185">Reference proteome</keyword>
<dbReference type="NCBIfam" id="TIGR04183">
    <property type="entry name" value="Por_Secre_tail"/>
    <property type="match status" value="1"/>
</dbReference>
<comment type="caution">
    <text evidence="4">The sequence shown here is derived from an EMBL/GenBank/DDBJ whole genome shotgun (WGS) entry which is preliminary data.</text>
</comment>
<name>A0A934NIS4_9FLAO</name>
<dbReference type="InterPro" id="IPR026444">
    <property type="entry name" value="Secre_tail"/>
</dbReference>
<reference evidence="4 5" key="1">
    <citation type="submission" date="2020-09" db="EMBL/GenBank/DDBJ databases">
        <title>Draft genome of Gelidibacter salicanalis PAMC21136.</title>
        <authorList>
            <person name="Park H."/>
        </authorList>
    </citation>
    <scope>NUCLEOTIDE SEQUENCE [LARGE SCALE GENOMIC DNA]</scope>
    <source>
        <strain evidence="4 5">PAMC21136</strain>
    </source>
</reference>
<feature type="signal peptide" evidence="2">
    <location>
        <begin position="1"/>
        <end position="19"/>
    </location>
</feature>
<evidence type="ECO:0000256" key="1">
    <source>
        <dbReference type="ARBA" id="ARBA00022729"/>
    </source>
</evidence>
<evidence type="ECO:0000256" key="2">
    <source>
        <dbReference type="SAM" id="SignalP"/>
    </source>
</evidence>
<evidence type="ECO:0000313" key="5">
    <source>
        <dbReference type="Proteomes" id="UP000662373"/>
    </source>
</evidence>
<dbReference type="AlphaFoldDB" id="A0A934NIS4"/>